<proteinExistence type="predicted"/>
<evidence type="ECO:0000313" key="3">
    <source>
        <dbReference type="EMBL" id="KAL2518197.1"/>
    </source>
</evidence>
<feature type="compositionally biased region" description="Acidic residues" evidence="1">
    <location>
        <begin position="236"/>
        <end position="246"/>
    </location>
</feature>
<evidence type="ECO:0000313" key="4">
    <source>
        <dbReference type="Proteomes" id="UP001604336"/>
    </source>
</evidence>
<dbReference type="InterPro" id="IPR046796">
    <property type="entry name" value="Transposase_32_dom"/>
</dbReference>
<gene>
    <name evidence="3" type="ORF">Adt_14444</name>
</gene>
<evidence type="ECO:0000256" key="1">
    <source>
        <dbReference type="SAM" id="MobiDB-lite"/>
    </source>
</evidence>
<dbReference type="Proteomes" id="UP001604336">
    <property type="component" value="Unassembled WGS sequence"/>
</dbReference>
<keyword evidence="4" id="KW-1185">Reference proteome</keyword>
<dbReference type="Pfam" id="PF20167">
    <property type="entry name" value="Transposase_32"/>
    <property type="match status" value="1"/>
</dbReference>
<feature type="region of interest" description="Disordered" evidence="1">
    <location>
        <begin position="229"/>
        <end position="261"/>
    </location>
</feature>
<feature type="compositionally biased region" description="Basic and acidic residues" evidence="1">
    <location>
        <begin position="1"/>
        <end position="10"/>
    </location>
</feature>
<protein>
    <recommendedName>
        <fullName evidence="2">Putative plant transposon protein domain-containing protein</fullName>
    </recommendedName>
</protein>
<comment type="caution">
    <text evidence="3">The sequence shown here is derived from an EMBL/GenBank/DDBJ whole genome shotgun (WGS) entry which is preliminary data.</text>
</comment>
<dbReference type="EMBL" id="JBFOLK010000004">
    <property type="protein sequence ID" value="KAL2518197.1"/>
    <property type="molecule type" value="Genomic_DNA"/>
</dbReference>
<feature type="region of interest" description="Disordered" evidence="1">
    <location>
        <begin position="1"/>
        <end position="22"/>
    </location>
</feature>
<accession>A0ABD1TZP0</accession>
<reference evidence="4" key="1">
    <citation type="submission" date="2024-07" db="EMBL/GenBank/DDBJ databases">
        <title>Two chromosome-level genome assemblies of Korean endemic species Abeliophyllum distichum and Forsythia ovata (Oleaceae).</title>
        <authorList>
            <person name="Jang H."/>
        </authorList>
    </citation>
    <scope>NUCLEOTIDE SEQUENCE [LARGE SCALE GENOMIC DNA]</scope>
</reference>
<feature type="domain" description="Putative plant transposon protein" evidence="2">
    <location>
        <begin position="59"/>
        <end position="217"/>
    </location>
</feature>
<name>A0ABD1TZP0_9LAMI</name>
<dbReference type="AlphaFoldDB" id="A0ABD1TZP0"/>
<sequence>MSAKRSRSERPPSSSSSEEEDPKKNGLTVVLVLIGKNVDIASFIFDAPSFNIEDLFVGMGWVPILTLNDKVYPTIVKDFYTKMNLSGIGYYVFLETNALRSLKNSFDPFFILRDGGIRLYTTKTILHIQEYNPVKARCRVTGKHYEATIRLSTNQLTLLCRVLHNIIAHIIVPRKGHLDEVNHYDVFLLDSILRGRKLDFSYIMIQHMSCILCGTRAKALPYGFDDESGPSTLPFEGEEIDVDEDEPSPRPRSQRPSSFSSDFTEDHFNLLIGRIDSLTSSVEGLHNKVDDLRRTMGTLQHSVDGMTSLLHSLHARLDAVLPPHPPPED</sequence>
<organism evidence="3 4">
    <name type="scientific">Abeliophyllum distichum</name>
    <dbReference type="NCBI Taxonomy" id="126358"/>
    <lineage>
        <taxon>Eukaryota</taxon>
        <taxon>Viridiplantae</taxon>
        <taxon>Streptophyta</taxon>
        <taxon>Embryophyta</taxon>
        <taxon>Tracheophyta</taxon>
        <taxon>Spermatophyta</taxon>
        <taxon>Magnoliopsida</taxon>
        <taxon>eudicotyledons</taxon>
        <taxon>Gunneridae</taxon>
        <taxon>Pentapetalae</taxon>
        <taxon>asterids</taxon>
        <taxon>lamiids</taxon>
        <taxon>Lamiales</taxon>
        <taxon>Oleaceae</taxon>
        <taxon>Forsythieae</taxon>
        <taxon>Abeliophyllum</taxon>
    </lineage>
</organism>
<evidence type="ECO:0000259" key="2">
    <source>
        <dbReference type="Pfam" id="PF20167"/>
    </source>
</evidence>